<evidence type="ECO:0000313" key="2">
    <source>
        <dbReference type="EMBL" id="CAI5443697.1"/>
    </source>
</evidence>
<keyword evidence="3" id="KW-1185">Reference proteome</keyword>
<reference evidence="2" key="1">
    <citation type="submission" date="2022-11" db="EMBL/GenBank/DDBJ databases">
        <authorList>
            <person name="Kikuchi T."/>
        </authorList>
    </citation>
    <scope>NUCLEOTIDE SEQUENCE</scope>
    <source>
        <strain evidence="2">PS1010</strain>
    </source>
</reference>
<proteinExistence type="predicted"/>
<name>A0A9P1IIB1_9PELO</name>
<feature type="chain" id="PRO_5040112512" evidence="1">
    <location>
        <begin position="19"/>
        <end position="323"/>
    </location>
</feature>
<evidence type="ECO:0000313" key="3">
    <source>
        <dbReference type="Proteomes" id="UP001152747"/>
    </source>
</evidence>
<keyword evidence="1" id="KW-0732">Signal</keyword>
<evidence type="ECO:0000256" key="1">
    <source>
        <dbReference type="SAM" id="SignalP"/>
    </source>
</evidence>
<protein>
    <submittedName>
        <fullName evidence="2">Uncharacterized protein</fullName>
    </submittedName>
</protein>
<sequence length="323" mass="36738">MKFYILLLLTISSASLRAQDQYQDHEYVPEQHDLVRDFGELIAHSLLRHDDPLDGNDELSLIKVQQFENYFKSLAASKGIEKATETYLVDGFTAERVGGDVLDARRYTDFLRGQNLDEYFANPRHAHYESNHDLHVNHAEKGTHDVYKFYLTEDKSVGGHYKLKKITINNVPHRRRLRAVTDNSRLATLNLEAAIVDIAGSDLLNARKYFTNDFRFVAGAGKVLETVPFLTKIVHPVGVAKYFHAPISTRFDANNTLIFVLEQDHQRFEFRAIRAPEVQGAYRIQSAGKLAAKRRGGKKHRWSSSSSSASLSVMHETSDYVEA</sequence>
<dbReference type="EMBL" id="CANHGI010000002">
    <property type="protein sequence ID" value="CAI5443697.1"/>
    <property type="molecule type" value="Genomic_DNA"/>
</dbReference>
<gene>
    <name evidence="2" type="ORF">CAMP_LOCUS6334</name>
</gene>
<dbReference type="AlphaFoldDB" id="A0A9P1IIB1"/>
<feature type="signal peptide" evidence="1">
    <location>
        <begin position="1"/>
        <end position="18"/>
    </location>
</feature>
<accession>A0A9P1IIB1</accession>
<dbReference type="Proteomes" id="UP001152747">
    <property type="component" value="Unassembled WGS sequence"/>
</dbReference>
<organism evidence="2 3">
    <name type="scientific">Caenorhabditis angaria</name>
    <dbReference type="NCBI Taxonomy" id="860376"/>
    <lineage>
        <taxon>Eukaryota</taxon>
        <taxon>Metazoa</taxon>
        <taxon>Ecdysozoa</taxon>
        <taxon>Nematoda</taxon>
        <taxon>Chromadorea</taxon>
        <taxon>Rhabditida</taxon>
        <taxon>Rhabditina</taxon>
        <taxon>Rhabditomorpha</taxon>
        <taxon>Rhabditoidea</taxon>
        <taxon>Rhabditidae</taxon>
        <taxon>Peloderinae</taxon>
        <taxon>Caenorhabditis</taxon>
    </lineage>
</organism>
<comment type="caution">
    <text evidence="2">The sequence shown here is derived from an EMBL/GenBank/DDBJ whole genome shotgun (WGS) entry which is preliminary data.</text>
</comment>